<dbReference type="AlphaFoldDB" id="A0A166CZR2"/>
<organism evidence="2 3">
    <name type="scientific">Athelia psychrophila</name>
    <dbReference type="NCBI Taxonomy" id="1759441"/>
    <lineage>
        <taxon>Eukaryota</taxon>
        <taxon>Fungi</taxon>
        <taxon>Dikarya</taxon>
        <taxon>Basidiomycota</taxon>
        <taxon>Agaricomycotina</taxon>
        <taxon>Agaricomycetes</taxon>
        <taxon>Agaricomycetidae</taxon>
        <taxon>Atheliales</taxon>
        <taxon>Atheliaceae</taxon>
        <taxon>Athelia</taxon>
    </lineage>
</organism>
<dbReference type="Proteomes" id="UP000076532">
    <property type="component" value="Unassembled WGS sequence"/>
</dbReference>
<reference evidence="2 3" key="1">
    <citation type="journal article" date="2016" name="Mol. Biol. Evol.">
        <title>Comparative Genomics of Early-Diverging Mushroom-Forming Fungi Provides Insights into the Origins of Lignocellulose Decay Capabilities.</title>
        <authorList>
            <person name="Nagy L.G."/>
            <person name="Riley R."/>
            <person name="Tritt A."/>
            <person name="Adam C."/>
            <person name="Daum C."/>
            <person name="Floudas D."/>
            <person name="Sun H."/>
            <person name="Yadav J.S."/>
            <person name="Pangilinan J."/>
            <person name="Larsson K.H."/>
            <person name="Matsuura K."/>
            <person name="Barry K."/>
            <person name="Labutti K."/>
            <person name="Kuo R."/>
            <person name="Ohm R.A."/>
            <person name="Bhattacharya S.S."/>
            <person name="Shirouzu T."/>
            <person name="Yoshinaga Y."/>
            <person name="Martin F.M."/>
            <person name="Grigoriev I.V."/>
            <person name="Hibbett D.S."/>
        </authorList>
    </citation>
    <scope>NUCLEOTIDE SEQUENCE [LARGE SCALE GENOMIC DNA]</scope>
    <source>
        <strain evidence="2 3">CBS 109695</strain>
    </source>
</reference>
<accession>A0A166CZR2</accession>
<feature type="region of interest" description="Disordered" evidence="1">
    <location>
        <begin position="254"/>
        <end position="278"/>
    </location>
</feature>
<keyword evidence="3" id="KW-1185">Reference proteome</keyword>
<sequence>MGKGCQNGKVRRAENRFSLTAKSLRKRLKSGAVRLPGSDLHLEITTDLISWKHEIGVLAPGTSLDQPWLSGDVARQPIKAVVLKSEDGEAGRAERQRTFVMLAAPDGHKNYTETPGLLCTPPVQYPADSRGTDPRPLETRGRGRYTEVSGRSEAYSSATMSPAQLKSYAFASSVLFLYPTTSRARGAAAAIHFEARFRGPRLSLLPPETRVSPRLSRAISGGPKTIRWSFRGFYPCSRPPGHPPSRQKLKELEYERKLVAQDSEHTTRAPDAKRRLLT</sequence>
<feature type="compositionally biased region" description="Basic and acidic residues" evidence="1">
    <location>
        <begin position="130"/>
        <end position="145"/>
    </location>
</feature>
<gene>
    <name evidence="2" type="ORF">FIBSPDRAFT_935907</name>
</gene>
<protein>
    <submittedName>
        <fullName evidence="2">Uncharacterized protein</fullName>
    </submittedName>
</protein>
<evidence type="ECO:0000313" key="3">
    <source>
        <dbReference type="Proteomes" id="UP000076532"/>
    </source>
</evidence>
<dbReference type="EMBL" id="KV417621">
    <property type="protein sequence ID" value="KZP14170.1"/>
    <property type="molecule type" value="Genomic_DNA"/>
</dbReference>
<evidence type="ECO:0000313" key="2">
    <source>
        <dbReference type="EMBL" id="KZP14170.1"/>
    </source>
</evidence>
<name>A0A166CZR2_9AGAM</name>
<feature type="region of interest" description="Disordered" evidence="1">
    <location>
        <begin position="112"/>
        <end position="150"/>
    </location>
</feature>
<proteinExistence type="predicted"/>
<evidence type="ECO:0000256" key="1">
    <source>
        <dbReference type="SAM" id="MobiDB-lite"/>
    </source>
</evidence>